<gene>
    <name evidence="1" type="ORF">L1049_022074</name>
</gene>
<organism evidence="1 2">
    <name type="scientific">Liquidambar formosana</name>
    <name type="common">Formosan gum</name>
    <dbReference type="NCBI Taxonomy" id="63359"/>
    <lineage>
        <taxon>Eukaryota</taxon>
        <taxon>Viridiplantae</taxon>
        <taxon>Streptophyta</taxon>
        <taxon>Embryophyta</taxon>
        <taxon>Tracheophyta</taxon>
        <taxon>Spermatophyta</taxon>
        <taxon>Magnoliopsida</taxon>
        <taxon>eudicotyledons</taxon>
        <taxon>Gunneridae</taxon>
        <taxon>Pentapetalae</taxon>
        <taxon>Saxifragales</taxon>
        <taxon>Altingiaceae</taxon>
        <taxon>Liquidambar</taxon>
    </lineage>
</organism>
<reference evidence="1 2" key="1">
    <citation type="journal article" date="2024" name="Plant J.">
        <title>Genome sequences and population genomics reveal climatic adaptation and genomic divergence between two closely related sweetgum species.</title>
        <authorList>
            <person name="Xu W.Q."/>
            <person name="Ren C.Q."/>
            <person name="Zhang X.Y."/>
            <person name="Comes H.P."/>
            <person name="Liu X.H."/>
            <person name="Li Y.G."/>
            <person name="Kettle C.J."/>
            <person name="Jalonen R."/>
            <person name="Gaisberger H."/>
            <person name="Ma Y.Z."/>
            <person name="Qiu Y.X."/>
        </authorList>
    </citation>
    <scope>NUCLEOTIDE SEQUENCE [LARGE SCALE GENOMIC DNA]</scope>
    <source>
        <strain evidence="1">Hangzhou</strain>
    </source>
</reference>
<dbReference type="EMBL" id="JBBPBK010000011">
    <property type="protein sequence ID" value="KAK9274822.1"/>
    <property type="molecule type" value="Genomic_DNA"/>
</dbReference>
<comment type="caution">
    <text evidence="1">The sequence shown here is derived from an EMBL/GenBank/DDBJ whole genome shotgun (WGS) entry which is preliminary data.</text>
</comment>
<dbReference type="Proteomes" id="UP001415857">
    <property type="component" value="Unassembled WGS sequence"/>
</dbReference>
<evidence type="ECO:0000313" key="2">
    <source>
        <dbReference type="Proteomes" id="UP001415857"/>
    </source>
</evidence>
<evidence type="ECO:0000313" key="1">
    <source>
        <dbReference type="EMBL" id="KAK9274822.1"/>
    </source>
</evidence>
<protein>
    <submittedName>
        <fullName evidence="1">Uncharacterized protein</fullName>
    </submittedName>
</protein>
<keyword evidence="2" id="KW-1185">Reference proteome</keyword>
<sequence length="71" mass="8507">MSELFECDAFEFPEFCCDWRRGSFDFVFDLKRFVAEKGIFFLSKLRYSIKCGINESQTCEMCYMRKTINVV</sequence>
<accession>A0AAP0WNF3</accession>
<dbReference type="AlphaFoldDB" id="A0AAP0WNF3"/>
<proteinExistence type="predicted"/>
<name>A0AAP0WNF3_LIQFO</name>